<gene>
    <name evidence="5" type="primary">argD</name>
    <name evidence="6" type="ORF">D1953_10630</name>
</gene>
<dbReference type="HAMAP" id="MF_01107">
    <property type="entry name" value="ArgD_aminotrans_3"/>
    <property type="match status" value="1"/>
</dbReference>
<comment type="pathway">
    <text evidence="5">Amino-acid biosynthesis; L-arginine biosynthesis; N(2)-acetyl-L-ornithine from L-glutamate: step 4/4.</text>
</comment>
<dbReference type="InterPro" id="IPR004636">
    <property type="entry name" value="AcOrn/SuccOrn_fam"/>
</dbReference>
<dbReference type="AlphaFoldDB" id="A0A398BEV7"/>
<keyword evidence="5" id="KW-0055">Arginine biosynthesis</keyword>
<reference evidence="6 7" key="1">
    <citation type="submission" date="2018-08" db="EMBL/GenBank/DDBJ databases">
        <title>Bacillus jemisoniae sp. nov., Bacillus chryseoplanitiae sp. nov., Bacillus resnikiae sp. nov., and Bacillus frankliniae sp. nov., isolated from Viking spacecraft and associated surfaces.</title>
        <authorList>
            <person name="Seuylemezian A."/>
            <person name="Vaishampayan P."/>
        </authorList>
    </citation>
    <scope>NUCLEOTIDE SEQUENCE [LARGE SCALE GENOMIC DNA]</scope>
    <source>
        <strain evidence="6 7">MA001</strain>
    </source>
</reference>
<dbReference type="GO" id="GO:0005737">
    <property type="term" value="C:cytoplasm"/>
    <property type="evidence" value="ECO:0007669"/>
    <property type="project" value="UniProtKB-SubCell"/>
</dbReference>
<evidence type="ECO:0000256" key="3">
    <source>
        <dbReference type="ARBA" id="ARBA00022679"/>
    </source>
</evidence>
<dbReference type="Pfam" id="PF00202">
    <property type="entry name" value="Aminotran_3"/>
    <property type="match status" value="1"/>
</dbReference>
<dbReference type="InterPro" id="IPR005814">
    <property type="entry name" value="Aminotrans_3"/>
</dbReference>
<dbReference type="EMBL" id="QWVS01000016">
    <property type="protein sequence ID" value="RID86220.1"/>
    <property type="molecule type" value="Genomic_DNA"/>
</dbReference>
<dbReference type="CDD" id="cd00610">
    <property type="entry name" value="OAT_like"/>
    <property type="match status" value="1"/>
</dbReference>
<proteinExistence type="inferred from homology"/>
<evidence type="ECO:0000256" key="4">
    <source>
        <dbReference type="ARBA" id="ARBA00022898"/>
    </source>
</evidence>
<dbReference type="InterPro" id="IPR015424">
    <property type="entry name" value="PyrdxlP-dep_Trfase"/>
</dbReference>
<evidence type="ECO:0000313" key="6">
    <source>
        <dbReference type="EMBL" id="RID86220.1"/>
    </source>
</evidence>
<comment type="subcellular location">
    <subcellularLocation>
        <location evidence="5">Cytoplasm</location>
    </subcellularLocation>
</comment>
<dbReference type="InterPro" id="IPR015421">
    <property type="entry name" value="PyrdxlP-dep_Trfase_major"/>
</dbReference>
<dbReference type="PANTHER" id="PTHR11986:SF79">
    <property type="entry name" value="ACETYLORNITHINE AMINOTRANSFERASE, MITOCHONDRIAL"/>
    <property type="match status" value="1"/>
</dbReference>
<dbReference type="PIRSF" id="PIRSF000521">
    <property type="entry name" value="Transaminase_4ab_Lys_Orn"/>
    <property type="match status" value="1"/>
</dbReference>
<protein>
    <recommendedName>
        <fullName evidence="5">Acetylornithine aminotransferase</fullName>
        <shortName evidence="5">ACOAT</shortName>
        <ecNumber evidence="5">2.6.1.11</ecNumber>
    </recommendedName>
</protein>
<dbReference type="PANTHER" id="PTHR11986">
    <property type="entry name" value="AMINOTRANSFERASE CLASS III"/>
    <property type="match status" value="1"/>
</dbReference>
<dbReference type="UniPathway" id="UPA00068">
    <property type="reaction ID" value="UER00109"/>
</dbReference>
<dbReference type="NCBIfam" id="TIGR00707">
    <property type="entry name" value="argD"/>
    <property type="match status" value="1"/>
</dbReference>
<dbReference type="PROSITE" id="PS00600">
    <property type="entry name" value="AA_TRANSFER_CLASS_3"/>
    <property type="match status" value="1"/>
</dbReference>
<comment type="catalytic activity">
    <reaction evidence="5">
        <text>N(2)-acetyl-L-ornithine + 2-oxoglutarate = N-acetyl-L-glutamate 5-semialdehyde + L-glutamate</text>
        <dbReference type="Rhea" id="RHEA:18049"/>
        <dbReference type="ChEBI" id="CHEBI:16810"/>
        <dbReference type="ChEBI" id="CHEBI:29123"/>
        <dbReference type="ChEBI" id="CHEBI:29985"/>
        <dbReference type="ChEBI" id="CHEBI:57805"/>
        <dbReference type="EC" id="2.6.1.11"/>
    </reaction>
</comment>
<evidence type="ECO:0000313" key="7">
    <source>
        <dbReference type="Proteomes" id="UP000266016"/>
    </source>
</evidence>
<dbReference type="RefSeq" id="WP_119117157.1">
    <property type="nucleotide sequence ID" value="NZ_QWVS01000016.1"/>
</dbReference>
<dbReference type="GO" id="GO:0042802">
    <property type="term" value="F:identical protein binding"/>
    <property type="evidence" value="ECO:0007669"/>
    <property type="project" value="TreeGrafter"/>
</dbReference>
<feature type="binding site" evidence="5">
    <location>
        <begin position="95"/>
        <end position="96"/>
    </location>
    <ligand>
        <name>pyridoxal 5'-phosphate</name>
        <dbReference type="ChEBI" id="CHEBI:597326"/>
    </ligand>
</feature>
<feature type="binding site" evidence="5">
    <location>
        <begin position="207"/>
        <end position="210"/>
    </location>
    <ligand>
        <name>pyridoxal 5'-phosphate</name>
        <dbReference type="ChEBI" id="CHEBI:597326"/>
    </ligand>
</feature>
<comment type="miscellaneous">
    <text evidence="5">May also have succinyldiaminopimelate aminotransferase activity, thus carrying out the corresponding step in lysine biosynthesis.</text>
</comment>
<evidence type="ECO:0000256" key="1">
    <source>
        <dbReference type="ARBA" id="ARBA00022576"/>
    </source>
</evidence>
<feature type="binding site" evidence="5">
    <location>
        <position position="265"/>
    </location>
    <ligand>
        <name>pyridoxal 5'-phosphate</name>
        <dbReference type="ChEBI" id="CHEBI:597326"/>
    </ligand>
</feature>
<keyword evidence="2 5" id="KW-0028">Amino-acid biosynthesis</keyword>
<dbReference type="Proteomes" id="UP000266016">
    <property type="component" value="Unassembled WGS sequence"/>
</dbReference>
<comment type="subunit">
    <text evidence="5">Homodimer.</text>
</comment>
<dbReference type="InterPro" id="IPR050103">
    <property type="entry name" value="Class-III_PLP-dep_AT"/>
</dbReference>
<dbReference type="Gene3D" id="3.40.640.10">
    <property type="entry name" value="Type I PLP-dependent aspartate aminotransferase-like (Major domain)"/>
    <property type="match status" value="1"/>
</dbReference>
<keyword evidence="3 5" id="KW-0808">Transferase</keyword>
<dbReference type="SUPFAM" id="SSF53383">
    <property type="entry name" value="PLP-dependent transferases"/>
    <property type="match status" value="1"/>
</dbReference>
<dbReference type="EC" id="2.6.1.11" evidence="5"/>
<sequence>MSSLFPTYARWGIEPEQAKGSWLISTEGKQYLDFTSGIAVLNLGHGHEKVKSAVANQLEKYWHVSNMFKSSAQERTAKVLTDVTGLGRVFFSNSGAEANEGAIKLARKATGKSKVVTCLQSFHGRTFATMAATGQEKVRVGFGEMLSTFDYVPYNDCEALAKAVDNETAAVMLEVVQGEGGIHVVEQAFLDAIKEQCEKHGALLIIDEIQTGIGRTGKPFAFQHFDVKPDIITAAKGLGNGLPIGAVIGKEELAEYFGPGSHGSTFGGNPVCIAAAEAVVNEIFTLEFLQETNEKAHYLMSELTKRLQGSKQVVEVRGLGMLIGIELTHEAQSTLEALQQGGLLVLTAGPNVLRLLPALTVSKEEIDLAVEKIGKVLSV</sequence>
<keyword evidence="5" id="KW-0963">Cytoplasm</keyword>
<accession>A0A398BEV7</accession>
<dbReference type="InterPro" id="IPR049704">
    <property type="entry name" value="Aminotrans_3_PPA_site"/>
</dbReference>
<dbReference type="GO" id="GO:0003992">
    <property type="term" value="F:N2-acetyl-L-ornithine:2-oxoglutarate 5-aminotransferase activity"/>
    <property type="evidence" value="ECO:0007669"/>
    <property type="project" value="UniProtKB-UniRule"/>
</dbReference>
<evidence type="ECO:0000256" key="5">
    <source>
        <dbReference type="HAMAP-Rule" id="MF_01107"/>
    </source>
</evidence>
<feature type="binding site" evidence="5">
    <location>
        <position position="125"/>
    </location>
    <ligand>
        <name>N(2)-acetyl-L-ornithine</name>
        <dbReference type="ChEBI" id="CHEBI:57805"/>
    </ligand>
</feature>
<evidence type="ECO:0000256" key="2">
    <source>
        <dbReference type="ARBA" id="ARBA00022605"/>
    </source>
</evidence>
<dbReference type="Gene3D" id="3.90.1150.10">
    <property type="entry name" value="Aspartate Aminotransferase, domain 1"/>
    <property type="match status" value="1"/>
</dbReference>
<comment type="cofactor">
    <cofactor evidence="5">
        <name>pyridoxal 5'-phosphate</name>
        <dbReference type="ChEBI" id="CHEBI:597326"/>
    </cofactor>
    <text evidence="5">Binds 1 pyridoxal phosphate per subunit.</text>
</comment>
<keyword evidence="4 5" id="KW-0663">Pyridoxal phosphate</keyword>
<feature type="binding site" evidence="5">
    <location>
        <position position="264"/>
    </location>
    <ligand>
        <name>N(2)-acetyl-L-ornithine</name>
        <dbReference type="ChEBI" id="CHEBI:57805"/>
    </ligand>
</feature>
<keyword evidence="1 5" id="KW-0032">Aminotransferase</keyword>
<dbReference type="GO" id="GO:0030170">
    <property type="term" value="F:pyridoxal phosphate binding"/>
    <property type="evidence" value="ECO:0007669"/>
    <property type="project" value="InterPro"/>
</dbReference>
<keyword evidence="7" id="KW-1185">Reference proteome</keyword>
<dbReference type="GO" id="GO:0006526">
    <property type="term" value="P:L-arginine biosynthetic process"/>
    <property type="evidence" value="ECO:0007669"/>
    <property type="project" value="UniProtKB-UniRule"/>
</dbReference>
<dbReference type="InterPro" id="IPR015422">
    <property type="entry name" value="PyrdxlP-dep_Trfase_small"/>
</dbReference>
<dbReference type="NCBIfam" id="NF002797">
    <property type="entry name" value="PRK02936.1"/>
    <property type="match status" value="1"/>
</dbReference>
<organism evidence="6 7">
    <name type="scientific">Peribacillus asahii</name>
    <dbReference type="NCBI Taxonomy" id="228899"/>
    <lineage>
        <taxon>Bacteria</taxon>
        <taxon>Bacillati</taxon>
        <taxon>Bacillota</taxon>
        <taxon>Bacilli</taxon>
        <taxon>Bacillales</taxon>
        <taxon>Bacillaceae</taxon>
        <taxon>Peribacillus</taxon>
    </lineage>
</organism>
<dbReference type="NCBIfam" id="NF002325">
    <property type="entry name" value="PRK01278.1"/>
    <property type="match status" value="1"/>
</dbReference>
<comment type="similarity">
    <text evidence="5">Belongs to the class-III pyridoxal-phosphate-dependent aminotransferase family. ArgD subfamily.</text>
</comment>
<comment type="caution">
    <text evidence="6">The sequence shown here is derived from an EMBL/GenBank/DDBJ whole genome shotgun (WGS) entry which is preliminary data.</text>
</comment>
<feature type="modified residue" description="N6-(pyridoxal phosphate)lysine" evidence="5">
    <location>
        <position position="236"/>
    </location>
</feature>
<name>A0A398BEV7_9BACI</name>
<feature type="binding site" evidence="5">
    <location>
        <position position="122"/>
    </location>
    <ligand>
        <name>pyridoxal 5'-phosphate</name>
        <dbReference type="ChEBI" id="CHEBI:597326"/>
    </ligand>
</feature>
<dbReference type="FunFam" id="3.40.640.10:FF:000004">
    <property type="entry name" value="Acetylornithine aminotransferase"/>
    <property type="match status" value="1"/>
</dbReference>